<feature type="region of interest" description="Disordered" evidence="1">
    <location>
        <begin position="1"/>
        <end position="32"/>
    </location>
</feature>
<proteinExistence type="predicted"/>
<gene>
    <name evidence="2" type="ORF">A5636_11265</name>
</gene>
<dbReference type="Proteomes" id="UP000093629">
    <property type="component" value="Unassembled WGS sequence"/>
</dbReference>
<evidence type="ECO:0000256" key="1">
    <source>
        <dbReference type="SAM" id="MobiDB-lite"/>
    </source>
</evidence>
<dbReference type="AlphaFoldDB" id="A0A1A3MU34"/>
<dbReference type="EMBL" id="LZLQ01000124">
    <property type="protein sequence ID" value="OBK12590.1"/>
    <property type="molecule type" value="Genomic_DNA"/>
</dbReference>
<sequence length="82" mass="8831">MLTTPSDPEGVESPQDGMKYLSAGSEQQRRSPVGEVVQIDLWCAACKTGHPVDVGALFGAAQRRESAVTLTSRGAWEGLWQQ</sequence>
<evidence type="ECO:0000313" key="2">
    <source>
        <dbReference type="EMBL" id="OBK12590.1"/>
    </source>
</evidence>
<comment type="caution">
    <text evidence="2">The sequence shown here is derived from an EMBL/GenBank/DDBJ whole genome shotgun (WGS) entry which is preliminary data.</text>
</comment>
<name>A0A1A3MU34_MYCAS</name>
<protein>
    <submittedName>
        <fullName evidence="2">Uncharacterized protein</fullName>
    </submittedName>
</protein>
<organism evidence="2 3">
    <name type="scientific">Mycobacterium asiaticum</name>
    <dbReference type="NCBI Taxonomy" id="1790"/>
    <lineage>
        <taxon>Bacteria</taxon>
        <taxon>Bacillati</taxon>
        <taxon>Actinomycetota</taxon>
        <taxon>Actinomycetes</taxon>
        <taxon>Mycobacteriales</taxon>
        <taxon>Mycobacteriaceae</taxon>
        <taxon>Mycobacterium</taxon>
    </lineage>
</organism>
<evidence type="ECO:0000313" key="3">
    <source>
        <dbReference type="Proteomes" id="UP000093629"/>
    </source>
</evidence>
<keyword evidence="3" id="KW-1185">Reference proteome</keyword>
<accession>A0A1A3MU34</accession>
<reference evidence="2 3" key="1">
    <citation type="submission" date="2016-06" db="EMBL/GenBank/DDBJ databases">
        <authorList>
            <person name="Kjaerup R.B."/>
            <person name="Dalgaard T.S."/>
            <person name="Juul-Madsen H.R."/>
        </authorList>
    </citation>
    <scope>NUCLEOTIDE SEQUENCE [LARGE SCALE GENOMIC DNA]</scope>
    <source>
        <strain evidence="2 3">1245139.5</strain>
    </source>
</reference>